<dbReference type="Proteomes" id="UP000275846">
    <property type="component" value="Unassembled WGS sequence"/>
</dbReference>
<gene>
    <name evidence="1" type="ORF">SSLN_LOCUS5769</name>
</gene>
<dbReference type="EMBL" id="UYSU01033395">
    <property type="protein sequence ID" value="VDL92154.1"/>
    <property type="molecule type" value="Genomic_DNA"/>
</dbReference>
<keyword evidence="2" id="KW-1185">Reference proteome</keyword>
<reference evidence="3" key="1">
    <citation type="submission" date="2016-06" db="UniProtKB">
        <authorList>
            <consortium name="WormBaseParasite"/>
        </authorList>
    </citation>
    <scope>IDENTIFICATION</scope>
</reference>
<organism evidence="3">
    <name type="scientific">Schistocephalus solidus</name>
    <name type="common">Tapeworm</name>
    <dbReference type="NCBI Taxonomy" id="70667"/>
    <lineage>
        <taxon>Eukaryota</taxon>
        <taxon>Metazoa</taxon>
        <taxon>Spiralia</taxon>
        <taxon>Lophotrochozoa</taxon>
        <taxon>Platyhelminthes</taxon>
        <taxon>Cestoda</taxon>
        <taxon>Eucestoda</taxon>
        <taxon>Diphyllobothriidea</taxon>
        <taxon>Diphyllobothriidae</taxon>
        <taxon>Schistocephalus</taxon>
    </lineage>
</organism>
<evidence type="ECO:0000313" key="2">
    <source>
        <dbReference type="Proteomes" id="UP000275846"/>
    </source>
</evidence>
<accession>A0A183SNH1</accession>
<reference evidence="1 2" key="2">
    <citation type="submission" date="2018-11" db="EMBL/GenBank/DDBJ databases">
        <authorList>
            <consortium name="Pathogen Informatics"/>
        </authorList>
    </citation>
    <scope>NUCLEOTIDE SEQUENCE [LARGE SCALE GENOMIC DNA]</scope>
    <source>
        <strain evidence="1 2">NST_G2</strain>
    </source>
</reference>
<protein>
    <submittedName>
        <fullName evidence="3">PITH domain-containing protein</fullName>
    </submittedName>
</protein>
<evidence type="ECO:0000313" key="3">
    <source>
        <dbReference type="WBParaSite" id="SSLN_0000595601-mRNA-1"/>
    </source>
</evidence>
<dbReference type="WBParaSite" id="SSLN_0000595601-mRNA-1">
    <property type="protein sequence ID" value="SSLN_0000595601-mRNA-1"/>
    <property type="gene ID" value="SSLN_0000595601"/>
</dbReference>
<dbReference type="AlphaFoldDB" id="A0A183SNH1"/>
<proteinExistence type="predicted"/>
<sequence length="344" mass="38143">MGELCADISIKSAAEHTENEEFRKFELPTTLDIDSGVPRTEYLLPTQTTTPSADVCVYHHPPPPTSTNIDEVVHDLQLGAVDIDSVDIVFIVRGRLVHEPVDFPIEVGAAGGEEVHAALYVVLRCVFECAVVYEEKIVDYSLTALRMVDIFTYDGRTLTSVELPKRSGDDLSLVFPAMLLDAHHDERPGIRIDYSMEKEERFCEEEMVFGADSQNEEAVIVAASETISTQNSLFGSLVCPDANITVTNDNQFVSLRYSRKVEVKLFLWVAAAEGDVAGNQLLQLTLFGASDLAKASDGQLVVRKFLSDQHYVPWLVQKELEIFEIGAVRFGLLSFVDVNHSDLS</sequence>
<name>A0A183SNH1_SCHSO</name>
<evidence type="ECO:0000313" key="1">
    <source>
        <dbReference type="EMBL" id="VDL92154.1"/>
    </source>
</evidence>